<evidence type="ECO:0000313" key="1">
    <source>
        <dbReference type="EMBL" id="CAK9027407.1"/>
    </source>
</evidence>
<dbReference type="Gene3D" id="1.10.8.290">
    <property type="entry name" value="uncharacterized protein sp1917 domain"/>
    <property type="match status" value="1"/>
</dbReference>
<comment type="caution">
    <text evidence="1">The sequence shown here is derived from an EMBL/GenBank/DDBJ whole genome shotgun (WGS) entry which is preliminary data.</text>
</comment>
<gene>
    <name evidence="1" type="ORF">CCMP2556_LOCUS16751</name>
    <name evidence="2" type="ORF">CCMP2556_LOCUS16970</name>
</gene>
<dbReference type="EMBL" id="CAXAMN010009002">
    <property type="protein sequence ID" value="CAK9027407.1"/>
    <property type="molecule type" value="Genomic_DNA"/>
</dbReference>
<evidence type="ECO:0000313" key="2">
    <source>
        <dbReference type="EMBL" id="CAK9028050.1"/>
    </source>
</evidence>
<name>A0ABP0KLB6_9DINO</name>
<dbReference type="InterPro" id="IPR014580">
    <property type="entry name" value="UCP033199"/>
</dbReference>
<organism evidence="1 3">
    <name type="scientific">Durusdinium trenchii</name>
    <dbReference type="NCBI Taxonomy" id="1381693"/>
    <lineage>
        <taxon>Eukaryota</taxon>
        <taxon>Sar</taxon>
        <taxon>Alveolata</taxon>
        <taxon>Dinophyceae</taxon>
        <taxon>Suessiales</taxon>
        <taxon>Symbiodiniaceae</taxon>
        <taxon>Durusdinium</taxon>
    </lineage>
</organism>
<dbReference type="Proteomes" id="UP001642484">
    <property type="component" value="Unassembled WGS sequence"/>
</dbReference>
<sequence>MAPKVAMKASKSMKDMKAMKASKSMKDMTPMKAAKSRIANMTFASVYPLYINKVEKKGRTKDELLQVIQWLTGFGKAKLQELIKSKVTFDTFFRKATLHPHAKQIRGIVCGHRIEEINDPLTKKVRCLDKLVDELAKGIEIEKILR</sequence>
<dbReference type="InterPro" id="IPR023204">
    <property type="entry name" value="SP1917_dom_sf"/>
</dbReference>
<dbReference type="Pfam" id="PF09966">
    <property type="entry name" value="DUF2200"/>
    <property type="match status" value="1"/>
</dbReference>
<evidence type="ECO:0008006" key="4">
    <source>
        <dbReference type="Google" id="ProtNLM"/>
    </source>
</evidence>
<reference evidence="1 3" key="1">
    <citation type="submission" date="2024-02" db="EMBL/GenBank/DDBJ databases">
        <authorList>
            <person name="Chen Y."/>
            <person name="Shah S."/>
            <person name="Dougan E. K."/>
            <person name="Thang M."/>
            <person name="Chan C."/>
        </authorList>
    </citation>
    <scope>NUCLEOTIDE SEQUENCE [LARGE SCALE GENOMIC DNA]</scope>
</reference>
<evidence type="ECO:0000313" key="3">
    <source>
        <dbReference type="Proteomes" id="UP001642484"/>
    </source>
</evidence>
<keyword evidence="3" id="KW-1185">Reference proteome</keyword>
<accession>A0ABP0KLB6</accession>
<proteinExistence type="predicted"/>
<dbReference type="EMBL" id="CAXAMN010009224">
    <property type="protein sequence ID" value="CAK9028050.1"/>
    <property type="molecule type" value="Genomic_DNA"/>
</dbReference>
<protein>
    <recommendedName>
        <fullName evidence="4">DUF2200 domain-containing protein</fullName>
    </recommendedName>
</protein>